<sequence>MKETIFKIVVSILERIVLDLVDDGKINNSIDQKKNSNLGN</sequence>
<dbReference type="EMBL" id="FNAS01000002">
    <property type="protein sequence ID" value="SDE01072.1"/>
    <property type="molecule type" value="Genomic_DNA"/>
</dbReference>
<evidence type="ECO:0000313" key="3">
    <source>
        <dbReference type="Proteomes" id="UP000198517"/>
    </source>
</evidence>
<gene>
    <name evidence="1" type="ORF">SAMN05421544_10258</name>
    <name evidence="2" type="ORF">SAMN05421544_10268</name>
</gene>
<dbReference type="AlphaFoldDB" id="A0A1G6ZII2"/>
<dbReference type="Proteomes" id="UP000198517">
    <property type="component" value="Unassembled WGS sequence"/>
</dbReference>
<accession>A0A1G6ZII2</accession>
<keyword evidence="3" id="KW-1185">Reference proteome</keyword>
<proteinExistence type="predicted"/>
<dbReference type="EMBL" id="FNAS01000002">
    <property type="protein sequence ID" value="SDE01366.1"/>
    <property type="molecule type" value="Genomic_DNA"/>
</dbReference>
<evidence type="ECO:0000313" key="1">
    <source>
        <dbReference type="EMBL" id="SDE01072.1"/>
    </source>
</evidence>
<reference evidence="2 3" key="1">
    <citation type="submission" date="2016-10" db="EMBL/GenBank/DDBJ databases">
        <authorList>
            <person name="de Groot N.N."/>
        </authorList>
    </citation>
    <scope>NUCLEOTIDE SEQUENCE [LARGE SCALE GENOMIC DNA]</scope>
    <source>
        <strain evidence="2 3">DSM 24015</strain>
    </source>
</reference>
<organism evidence="2 3">
    <name type="scientific">Riemerella columbipharyngis</name>
    <dbReference type="NCBI Taxonomy" id="1071918"/>
    <lineage>
        <taxon>Bacteria</taxon>
        <taxon>Pseudomonadati</taxon>
        <taxon>Bacteroidota</taxon>
        <taxon>Flavobacteriia</taxon>
        <taxon>Flavobacteriales</taxon>
        <taxon>Weeksellaceae</taxon>
        <taxon>Riemerella</taxon>
    </lineage>
</organism>
<dbReference type="STRING" id="1071918.SAMN05421544_10258"/>
<protein>
    <submittedName>
        <fullName evidence="2">Uncharacterized protein</fullName>
    </submittedName>
</protein>
<name>A0A1G6ZII2_9FLAO</name>
<evidence type="ECO:0000313" key="2">
    <source>
        <dbReference type="EMBL" id="SDE01366.1"/>
    </source>
</evidence>
<dbReference type="RefSeq" id="WP_262501457.1">
    <property type="nucleotide sequence ID" value="NZ_FNAS01000002.1"/>
</dbReference>